<reference evidence="2 3" key="1">
    <citation type="submission" date="2023-07" db="EMBL/GenBank/DDBJ databases">
        <title>Sequencing the genomes of 1000 actinobacteria strains.</title>
        <authorList>
            <person name="Klenk H.-P."/>
        </authorList>
    </citation>
    <scope>NUCLEOTIDE SEQUENCE [LARGE SCALE GENOMIC DNA]</scope>
    <source>
        <strain evidence="2 3">DSM 44508</strain>
    </source>
</reference>
<dbReference type="Gene3D" id="1.20.1530.20">
    <property type="match status" value="1"/>
</dbReference>
<feature type="transmembrane region" description="Helical" evidence="1">
    <location>
        <begin position="59"/>
        <end position="79"/>
    </location>
</feature>
<feature type="transmembrane region" description="Helical" evidence="1">
    <location>
        <begin position="153"/>
        <end position="172"/>
    </location>
</feature>
<sequence>MSFFYLSAIILGAVCGWVFPASTAFSVCVMPLLAGLLLATFVSVPRLDSSIFPAMPRRFLLALGIANGVIAPSCAWLLTRLLAAENTLEQAVSFGALLVLLTPCVDYVVVFAQKAGGNAARLALVTPLLLVAQLMIVPIIAGRSVDSMRLLSSVGMLIVVPLGAAWFIQRYLPSLVLPVSRAMDPLMVAVLWVIAASTVPLLSLPVSVFALLALVFASFATASGLCTFVLASALKVEWTDRVNCTFSAMTRNSLVMMPLALSFDNPVIPAVFVCQTFVELVVLHATVGLFSRRSTESTT</sequence>
<accession>A0ABU2BAA8</accession>
<proteinExistence type="predicted"/>
<keyword evidence="1" id="KW-0812">Transmembrane</keyword>
<organism evidence="2 3">
    <name type="scientific">Corynebacterium felinum</name>
    <dbReference type="NCBI Taxonomy" id="131318"/>
    <lineage>
        <taxon>Bacteria</taxon>
        <taxon>Bacillati</taxon>
        <taxon>Actinomycetota</taxon>
        <taxon>Actinomycetes</taxon>
        <taxon>Mycobacteriales</taxon>
        <taxon>Corynebacteriaceae</taxon>
        <taxon>Corynebacterium</taxon>
    </lineage>
</organism>
<name>A0ABU2BAA8_9CORY</name>
<feature type="transmembrane region" description="Helical" evidence="1">
    <location>
        <begin position="122"/>
        <end position="141"/>
    </location>
</feature>
<feature type="transmembrane region" description="Helical" evidence="1">
    <location>
        <begin position="30"/>
        <end position="47"/>
    </location>
</feature>
<dbReference type="Proteomes" id="UP001183619">
    <property type="component" value="Unassembled WGS sequence"/>
</dbReference>
<feature type="transmembrane region" description="Helical" evidence="1">
    <location>
        <begin position="267"/>
        <end position="290"/>
    </location>
</feature>
<keyword evidence="3" id="KW-1185">Reference proteome</keyword>
<evidence type="ECO:0000313" key="2">
    <source>
        <dbReference type="EMBL" id="MDR7355540.1"/>
    </source>
</evidence>
<feature type="transmembrane region" description="Helical" evidence="1">
    <location>
        <begin position="184"/>
        <end position="202"/>
    </location>
</feature>
<keyword evidence="1" id="KW-0472">Membrane</keyword>
<dbReference type="InterPro" id="IPR038770">
    <property type="entry name" value="Na+/solute_symporter_sf"/>
</dbReference>
<evidence type="ECO:0000256" key="1">
    <source>
        <dbReference type="SAM" id="Phobius"/>
    </source>
</evidence>
<feature type="transmembrane region" description="Helical" evidence="1">
    <location>
        <begin position="208"/>
        <end position="230"/>
    </location>
</feature>
<dbReference type="EMBL" id="JAVDYF010000001">
    <property type="protein sequence ID" value="MDR7355540.1"/>
    <property type="molecule type" value="Genomic_DNA"/>
</dbReference>
<gene>
    <name evidence="2" type="ORF">J2S37_002078</name>
</gene>
<evidence type="ECO:0000313" key="3">
    <source>
        <dbReference type="Proteomes" id="UP001183619"/>
    </source>
</evidence>
<dbReference type="RefSeq" id="WP_277104354.1">
    <property type="nucleotide sequence ID" value="NZ_BAAAJS010000010.1"/>
</dbReference>
<feature type="transmembrane region" description="Helical" evidence="1">
    <location>
        <begin position="91"/>
        <end position="110"/>
    </location>
</feature>
<comment type="caution">
    <text evidence="2">The sequence shown here is derived from an EMBL/GenBank/DDBJ whole genome shotgun (WGS) entry which is preliminary data.</text>
</comment>
<keyword evidence="1" id="KW-1133">Transmembrane helix</keyword>
<protein>
    <submittedName>
        <fullName evidence="2">ACR3 family arsenite efflux pump ArsB</fullName>
    </submittedName>
</protein>